<evidence type="ECO:0000313" key="2">
    <source>
        <dbReference type="Proteomes" id="UP000004110"/>
    </source>
</evidence>
<evidence type="ECO:0000313" key="1">
    <source>
        <dbReference type="EMBL" id="EDO53233.1"/>
    </source>
</evidence>
<reference evidence="1" key="1">
    <citation type="submission" date="2007-06" db="EMBL/GenBank/DDBJ databases">
        <authorList>
            <person name="Fulton L."/>
            <person name="Clifton S."/>
            <person name="Fulton B."/>
            <person name="Xu J."/>
            <person name="Minx P."/>
            <person name="Pepin K.H."/>
            <person name="Johnson M."/>
            <person name="Thiruvilangam P."/>
            <person name="Bhonagiri V."/>
            <person name="Nash W.E."/>
            <person name="Mardis E.R."/>
            <person name="Wilson R.K."/>
        </authorList>
    </citation>
    <scope>NUCLEOTIDE SEQUENCE [LARGE SCALE GENOMIC DNA]</scope>
    <source>
        <strain evidence="1">ATCC 8492</strain>
    </source>
</reference>
<dbReference type="AlphaFoldDB" id="A0ABC9N9S0"/>
<dbReference type="EMBL" id="AAYH02000046">
    <property type="protein sequence ID" value="EDO53233.1"/>
    <property type="molecule type" value="Genomic_DNA"/>
</dbReference>
<keyword evidence="2" id="KW-1185">Reference proteome</keyword>
<accession>A0ABC9N9S0</accession>
<dbReference type="Proteomes" id="UP000004110">
    <property type="component" value="Unassembled WGS sequence"/>
</dbReference>
<reference evidence="1" key="2">
    <citation type="submission" date="2013-11" db="EMBL/GenBank/DDBJ databases">
        <title>Draft genome sequence of Bacteroides uniformis (ATCC 8492).</title>
        <authorList>
            <person name="Sudarsanam P."/>
            <person name="Ley R."/>
            <person name="Guruge J."/>
            <person name="Turnbaugh P.J."/>
            <person name="Mahowald M."/>
            <person name="Liep D."/>
            <person name="Gordon J."/>
        </authorList>
    </citation>
    <scope>NUCLEOTIDE SEQUENCE</scope>
    <source>
        <strain evidence="1">ATCC 8492</strain>
    </source>
</reference>
<gene>
    <name evidence="1" type="ORF">BACUNI_03248</name>
</gene>
<protein>
    <submittedName>
        <fullName evidence="1">Uncharacterized protein</fullName>
    </submittedName>
</protein>
<organism evidence="1 2">
    <name type="scientific">Bacteroides uniformis (strain ATCC 8492 / DSM 6597 / CCUG 4942 / CIP 103695 / JCM 5828 / KCTC 5204 / NCTC 13054 / VPI 0061)</name>
    <dbReference type="NCBI Taxonomy" id="411479"/>
    <lineage>
        <taxon>Bacteria</taxon>
        <taxon>Pseudomonadati</taxon>
        <taxon>Bacteroidota</taxon>
        <taxon>Bacteroidia</taxon>
        <taxon>Bacteroidales</taxon>
        <taxon>Bacteroidaceae</taxon>
        <taxon>Bacteroides</taxon>
    </lineage>
</organism>
<comment type="caution">
    <text evidence="1">The sequence shown here is derived from an EMBL/GenBank/DDBJ whole genome shotgun (WGS) entry which is preliminary data.</text>
</comment>
<proteinExistence type="predicted"/>
<sequence length="40" mass="4504">MVDVIIKKISSRKIRSVMDAILKLGDILALRFNTPLSFNS</sequence>
<name>A0ABC9N9S0_BACUC</name>